<dbReference type="EMBL" id="CP062796">
    <property type="protein sequence ID" value="QUL98609.1"/>
    <property type="molecule type" value="Genomic_DNA"/>
</dbReference>
<evidence type="ECO:0000313" key="11">
    <source>
        <dbReference type="EMBL" id="QUL98609.1"/>
    </source>
</evidence>
<keyword evidence="7 10" id="KW-0472">Membrane</keyword>
<comment type="similarity">
    <text evidence="2 10">Belongs to the FliR/MopE/SpaR family.</text>
</comment>
<keyword evidence="11" id="KW-0969">Cilium</keyword>
<comment type="function">
    <text evidence="1 10">Role in flagellar biosynthesis.</text>
</comment>
<dbReference type="PANTHER" id="PTHR30065:SF1">
    <property type="entry name" value="SURFACE PRESENTATION OF ANTIGENS PROTEIN SPAR"/>
    <property type="match status" value="1"/>
</dbReference>
<feature type="transmembrane region" description="Helical" evidence="10">
    <location>
        <begin position="117"/>
        <end position="135"/>
    </location>
</feature>
<keyword evidence="8 10" id="KW-0975">Bacterial flagellum</keyword>
<reference evidence="11" key="1">
    <citation type="submission" date="2020-10" db="EMBL/GenBank/DDBJ databases">
        <authorList>
            <person name="Kadnikov V."/>
            <person name="Beletsky A.V."/>
            <person name="Mardanov A.V."/>
            <person name="Karnachuk O.V."/>
            <person name="Ravin N.V."/>
        </authorList>
    </citation>
    <scope>NUCLEOTIDE SEQUENCE</scope>
    <source>
        <strain evidence="11">Bu02</strain>
    </source>
</reference>
<evidence type="ECO:0000256" key="4">
    <source>
        <dbReference type="ARBA" id="ARBA00022475"/>
    </source>
</evidence>
<evidence type="ECO:0000256" key="9">
    <source>
        <dbReference type="NCBIfam" id="TIGR01400"/>
    </source>
</evidence>
<feature type="transmembrane region" description="Helical" evidence="10">
    <location>
        <begin position="144"/>
        <end position="163"/>
    </location>
</feature>
<evidence type="ECO:0000256" key="5">
    <source>
        <dbReference type="ARBA" id="ARBA00022692"/>
    </source>
</evidence>
<dbReference type="InterPro" id="IPR006303">
    <property type="entry name" value="FliR"/>
</dbReference>
<gene>
    <name evidence="11" type="primary">fliR</name>
    <name evidence="11" type="ORF">IMF26_00460</name>
</gene>
<proteinExistence type="inferred from homology"/>
<dbReference type="NCBIfam" id="TIGR01400">
    <property type="entry name" value="fliR"/>
    <property type="match status" value="1"/>
</dbReference>
<feature type="transmembrane region" description="Helical" evidence="10">
    <location>
        <begin position="175"/>
        <end position="196"/>
    </location>
</feature>
<dbReference type="Pfam" id="PF01311">
    <property type="entry name" value="Bac_export_1"/>
    <property type="match status" value="1"/>
</dbReference>
<dbReference type="AlphaFoldDB" id="A0AAT9LCZ3"/>
<dbReference type="GO" id="GO:0005886">
    <property type="term" value="C:plasma membrane"/>
    <property type="evidence" value="ECO:0007669"/>
    <property type="project" value="UniProtKB-SubCell"/>
</dbReference>
<feature type="transmembrane region" description="Helical" evidence="10">
    <location>
        <begin position="73"/>
        <end position="97"/>
    </location>
</feature>
<keyword evidence="11" id="KW-0966">Cell projection</keyword>
<evidence type="ECO:0000256" key="8">
    <source>
        <dbReference type="ARBA" id="ARBA00023143"/>
    </source>
</evidence>
<feature type="transmembrane region" description="Helical" evidence="10">
    <location>
        <begin position="35"/>
        <end position="53"/>
    </location>
</feature>
<dbReference type="PRINTS" id="PR00953">
    <property type="entry name" value="TYPE3IMRPROT"/>
</dbReference>
<reference evidence="11" key="2">
    <citation type="journal article" date="2023" name="Biology">
        <title>Prokaryotic Life Associated with Coal-Fire Gas Vents Revealed by Metagenomics.</title>
        <authorList>
            <person name="Kadnikov V.V."/>
            <person name="Mardanov A.V."/>
            <person name="Beletsky A.V."/>
            <person name="Karnachuk O.V."/>
            <person name="Ravin N.V."/>
        </authorList>
    </citation>
    <scope>NUCLEOTIDE SEQUENCE</scope>
    <source>
        <strain evidence="11">Bu02</strain>
    </source>
</reference>
<keyword evidence="6 10" id="KW-1133">Transmembrane helix</keyword>
<keyword evidence="11" id="KW-0282">Flagellum</keyword>
<name>A0AAT9LCZ3_9FIRM</name>
<evidence type="ECO:0000256" key="3">
    <source>
        <dbReference type="ARBA" id="ARBA00021717"/>
    </source>
</evidence>
<dbReference type="KEGG" id="fcz:IMF26_00460"/>
<comment type="subcellular location">
    <subcellularLocation>
        <location evidence="10">Cell membrane</location>
        <topology evidence="10">Multi-pass membrane protein</topology>
    </subcellularLocation>
    <subcellularLocation>
        <location evidence="10">Bacterial flagellum basal body</location>
    </subcellularLocation>
</comment>
<dbReference type="GO" id="GO:0009425">
    <property type="term" value="C:bacterial-type flagellum basal body"/>
    <property type="evidence" value="ECO:0007669"/>
    <property type="project" value="UniProtKB-SubCell"/>
</dbReference>
<feature type="transmembrane region" description="Helical" evidence="10">
    <location>
        <begin position="208"/>
        <end position="234"/>
    </location>
</feature>
<accession>A0AAT9LCZ3</accession>
<evidence type="ECO:0000256" key="2">
    <source>
        <dbReference type="ARBA" id="ARBA00009772"/>
    </source>
</evidence>
<dbReference type="PANTHER" id="PTHR30065">
    <property type="entry name" value="FLAGELLAR BIOSYNTHETIC PROTEIN FLIR"/>
    <property type="match status" value="1"/>
</dbReference>
<dbReference type="GO" id="GO:0044780">
    <property type="term" value="P:bacterial-type flagellum assembly"/>
    <property type="evidence" value="ECO:0007669"/>
    <property type="project" value="UniProtKB-UniRule"/>
</dbReference>
<evidence type="ECO:0000256" key="6">
    <source>
        <dbReference type="ARBA" id="ARBA00022989"/>
    </source>
</evidence>
<protein>
    <recommendedName>
        <fullName evidence="3 9">Flagellar biosynthetic protein FliR</fullName>
    </recommendedName>
</protein>
<organism evidence="11">
    <name type="scientific">Candidatus Fermentithermobacillus carboniphilus</name>
    <dbReference type="NCBI Taxonomy" id="3085328"/>
    <lineage>
        <taxon>Bacteria</taxon>
        <taxon>Bacillati</taxon>
        <taxon>Bacillota</taxon>
        <taxon>Candidatus Fermentithermobacillia</taxon>
        <taxon>Candidatus Fermentithermobacillales</taxon>
        <taxon>Candidatus Fermentithermobacillaceae</taxon>
        <taxon>Candidatus Fermentithermobacillus</taxon>
    </lineage>
</organism>
<dbReference type="GO" id="GO:0006605">
    <property type="term" value="P:protein targeting"/>
    <property type="evidence" value="ECO:0007669"/>
    <property type="project" value="UniProtKB-UniRule"/>
</dbReference>
<sequence>MDGWLRTVFPFFWVLLRTSGVLMTAPVVGTRYVPWTVKVAISLATGYILWSFVPAVDHPGTLEEMAVRSAGEVILGLFLGFIGTIMMAAIETAGHLADMEVGFGLANVVDPQYGQPSPLLGILKYLLVTLMFLAIDGHHIFIRALYDSFVLVPAGGATIPSSWAQVGIMAVSKMMWTALILSCPVWASALIVDITLGMIARSVPQLNVFVVGMPLKTLVGLGIISASVTFYGVFTKDLVLSIKNLIDGLLGVFAR</sequence>
<evidence type="ECO:0000256" key="7">
    <source>
        <dbReference type="ARBA" id="ARBA00023136"/>
    </source>
</evidence>
<keyword evidence="4 10" id="KW-1003">Cell membrane</keyword>
<evidence type="ECO:0000256" key="1">
    <source>
        <dbReference type="ARBA" id="ARBA00002578"/>
    </source>
</evidence>
<dbReference type="InterPro" id="IPR002010">
    <property type="entry name" value="T3SS_IM_R"/>
</dbReference>
<keyword evidence="5 10" id="KW-0812">Transmembrane</keyword>
<feature type="transmembrane region" description="Helical" evidence="10">
    <location>
        <begin position="7"/>
        <end position="29"/>
    </location>
</feature>
<evidence type="ECO:0000256" key="10">
    <source>
        <dbReference type="RuleBase" id="RU362071"/>
    </source>
</evidence>